<accession>A0A7S2THJ1</accession>
<evidence type="ECO:0000256" key="2">
    <source>
        <dbReference type="ARBA" id="ARBA00022670"/>
    </source>
</evidence>
<evidence type="ECO:0000256" key="1">
    <source>
        <dbReference type="ARBA" id="ARBA00008683"/>
    </source>
</evidence>
<feature type="domain" description="Peptidase S49" evidence="5">
    <location>
        <begin position="1"/>
        <end position="126"/>
    </location>
</feature>
<dbReference type="PANTHER" id="PTHR33209">
    <property type="entry name" value="PROTEASE 4"/>
    <property type="match status" value="1"/>
</dbReference>
<evidence type="ECO:0000256" key="4">
    <source>
        <dbReference type="ARBA" id="ARBA00022825"/>
    </source>
</evidence>
<keyword evidence="3" id="KW-0378">Hydrolase</keyword>
<comment type="similarity">
    <text evidence="1">Belongs to the peptidase S49 family.</text>
</comment>
<dbReference type="AlphaFoldDB" id="A0A7S2THJ1"/>
<keyword evidence="4" id="KW-0720">Serine protease</keyword>
<protein>
    <recommendedName>
        <fullName evidence="5">Peptidase S49 domain-containing protein</fullName>
    </recommendedName>
</protein>
<evidence type="ECO:0000259" key="5">
    <source>
        <dbReference type="Pfam" id="PF01343"/>
    </source>
</evidence>
<dbReference type="CDD" id="cd07023">
    <property type="entry name" value="S49_Sppa_N_C"/>
    <property type="match status" value="1"/>
</dbReference>
<keyword evidence="2" id="KW-0645">Protease</keyword>
<dbReference type="SUPFAM" id="SSF52096">
    <property type="entry name" value="ClpP/crotonase"/>
    <property type="match status" value="1"/>
</dbReference>
<organism evidence="6">
    <name type="scientific">Lotharella oceanica</name>
    <dbReference type="NCBI Taxonomy" id="641309"/>
    <lineage>
        <taxon>Eukaryota</taxon>
        <taxon>Sar</taxon>
        <taxon>Rhizaria</taxon>
        <taxon>Cercozoa</taxon>
        <taxon>Chlorarachniophyceae</taxon>
        <taxon>Lotharella</taxon>
    </lineage>
</organism>
<dbReference type="GO" id="GO:0006508">
    <property type="term" value="P:proteolysis"/>
    <property type="evidence" value="ECO:0007669"/>
    <property type="project" value="UniProtKB-KW"/>
</dbReference>
<dbReference type="InterPro" id="IPR047272">
    <property type="entry name" value="S49_SppA_C"/>
</dbReference>
<dbReference type="PANTHER" id="PTHR33209:SF1">
    <property type="entry name" value="PEPTIDASE S49 DOMAIN-CONTAINING PROTEIN"/>
    <property type="match status" value="1"/>
</dbReference>
<evidence type="ECO:0000313" key="6">
    <source>
        <dbReference type="EMBL" id="CAD9749761.1"/>
    </source>
</evidence>
<dbReference type="EMBL" id="HBHP01004590">
    <property type="protein sequence ID" value="CAD9749761.1"/>
    <property type="molecule type" value="Transcribed_RNA"/>
</dbReference>
<reference evidence="6" key="1">
    <citation type="submission" date="2021-01" db="EMBL/GenBank/DDBJ databases">
        <authorList>
            <person name="Corre E."/>
            <person name="Pelletier E."/>
            <person name="Niang G."/>
            <person name="Scheremetjew M."/>
            <person name="Finn R."/>
            <person name="Kale V."/>
            <person name="Holt S."/>
            <person name="Cochrane G."/>
            <person name="Meng A."/>
            <person name="Brown T."/>
            <person name="Cohen L."/>
        </authorList>
    </citation>
    <scope>NUCLEOTIDE SEQUENCE</scope>
    <source>
        <strain evidence="6">CCMP622</strain>
    </source>
</reference>
<gene>
    <name evidence="6" type="ORF">LSP00402_LOCUS2871</name>
</gene>
<dbReference type="Pfam" id="PF01343">
    <property type="entry name" value="Peptidase_S49"/>
    <property type="match status" value="1"/>
</dbReference>
<dbReference type="InterPro" id="IPR029045">
    <property type="entry name" value="ClpP/crotonase-like_dom_sf"/>
</dbReference>
<dbReference type="GO" id="GO:0008236">
    <property type="term" value="F:serine-type peptidase activity"/>
    <property type="evidence" value="ECO:0007669"/>
    <property type="project" value="UniProtKB-KW"/>
</dbReference>
<dbReference type="Gene3D" id="3.90.226.10">
    <property type="entry name" value="2-enoyl-CoA Hydratase, Chain A, domain 1"/>
    <property type="match status" value="1"/>
</dbReference>
<sequence>MAAEKIVANPSTITGSIGVITVRLSFEKLCERLHIWRESSGGVDPYSTMAGDYHRDWTDAEKEKIDGIVNVLYEDFLKKAAECRGLDLETMRDRAEGRVFSGAEALDNGLVDQLGGLEEAVQVAAEMCGKSSYHECRVMDIPVGKQSMLQRLIQPSVFWHHEGYGTVVGDLALECLQSLEAASSSYSPFASSMMAMAGAAEDLDTQVSKMEQMMAARPLAVLPDSLGLQL</sequence>
<evidence type="ECO:0000256" key="3">
    <source>
        <dbReference type="ARBA" id="ARBA00022801"/>
    </source>
</evidence>
<proteinExistence type="inferred from homology"/>
<dbReference type="Gene3D" id="6.20.330.10">
    <property type="match status" value="1"/>
</dbReference>
<dbReference type="InterPro" id="IPR002142">
    <property type="entry name" value="Peptidase_S49"/>
</dbReference>
<name>A0A7S2THJ1_9EUKA</name>